<dbReference type="OrthoDB" id="7950977at2"/>
<keyword evidence="2" id="KW-1185">Reference proteome</keyword>
<protein>
    <recommendedName>
        <fullName evidence="3">RNA polymerase alpha subunit C-terminal domain-containing protein</fullName>
    </recommendedName>
</protein>
<reference evidence="1 2" key="1">
    <citation type="submission" date="2019-03" db="EMBL/GenBank/DDBJ databases">
        <title>This is whole genome sequence of Paenibacillus sp MS74 strain.</title>
        <authorList>
            <person name="Trinh H.N."/>
        </authorList>
    </citation>
    <scope>NUCLEOTIDE SEQUENCE [LARGE SCALE GENOMIC DNA]</scope>
    <source>
        <strain evidence="1 2">MS74</strain>
    </source>
</reference>
<evidence type="ECO:0008006" key="3">
    <source>
        <dbReference type="Google" id="ProtNLM"/>
    </source>
</evidence>
<dbReference type="RefSeq" id="WP_133234526.1">
    <property type="nucleotide sequence ID" value="NZ_SMRT01000018.1"/>
</dbReference>
<evidence type="ECO:0000313" key="2">
    <source>
        <dbReference type="Proteomes" id="UP000295636"/>
    </source>
</evidence>
<dbReference type="AlphaFoldDB" id="A0A4R5KEG0"/>
<dbReference type="Gene3D" id="1.10.150.20">
    <property type="entry name" value="5' to 3' exonuclease, C-terminal subdomain"/>
    <property type="match status" value="1"/>
</dbReference>
<comment type="caution">
    <text evidence="1">The sequence shown here is derived from an EMBL/GenBank/DDBJ whole genome shotgun (WGS) entry which is preliminary data.</text>
</comment>
<gene>
    <name evidence="1" type="ORF">E1757_28260</name>
</gene>
<name>A0A4R5KEG0_9BACL</name>
<dbReference type="Proteomes" id="UP000295636">
    <property type="component" value="Unassembled WGS sequence"/>
</dbReference>
<dbReference type="SUPFAM" id="SSF47789">
    <property type="entry name" value="C-terminal domain of RNA polymerase alpha subunit"/>
    <property type="match status" value="1"/>
</dbReference>
<proteinExistence type="predicted"/>
<evidence type="ECO:0000313" key="1">
    <source>
        <dbReference type="EMBL" id="TDF92968.1"/>
    </source>
</evidence>
<organism evidence="1 2">
    <name type="scientific">Paenibacillus piri</name>
    <dbReference type="NCBI Taxonomy" id="2547395"/>
    <lineage>
        <taxon>Bacteria</taxon>
        <taxon>Bacillati</taxon>
        <taxon>Bacillota</taxon>
        <taxon>Bacilli</taxon>
        <taxon>Bacillales</taxon>
        <taxon>Paenibacillaceae</taxon>
        <taxon>Paenibacillus</taxon>
    </lineage>
</organism>
<sequence length="98" mass="10978">MANNTTLRTCKNGHNYYKSSDCPTCPICEAERVIESDFLSKIGAPARRALERNDITSLQRLSEYAETDILKLHGVGPSTIPKLRIAMEEFGLSFKKSK</sequence>
<accession>A0A4R5KEG0</accession>
<dbReference type="EMBL" id="SMRT01000018">
    <property type="protein sequence ID" value="TDF92968.1"/>
    <property type="molecule type" value="Genomic_DNA"/>
</dbReference>
<dbReference type="NCBIfam" id="NF005841">
    <property type="entry name" value="PRK07758.1"/>
    <property type="match status" value="1"/>
</dbReference>